<protein>
    <submittedName>
        <fullName evidence="3">Threonine dehydrogenase</fullName>
    </submittedName>
</protein>
<accession>A0A1N6Q7V4</accession>
<dbReference type="OrthoDB" id="9787435at2"/>
<dbReference type="Gene3D" id="3.40.50.720">
    <property type="entry name" value="NAD(P)-binding Rossmann-like Domain"/>
    <property type="match status" value="1"/>
</dbReference>
<dbReference type="PANTHER" id="PTHR43401:SF2">
    <property type="entry name" value="L-THREONINE 3-DEHYDROGENASE"/>
    <property type="match status" value="1"/>
</dbReference>
<dbReference type="STRING" id="159291.SAMN05920897_10447"/>
<evidence type="ECO:0000256" key="1">
    <source>
        <dbReference type="ARBA" id="ARBA00023002"/>
    </source>
</evidence>
<dbReference type="EMBL" id="FTMS01000004">
    <property type="protein sequence ID" value="SIQ12619.1"/>
    <property type="molecule type" value="Genomic_DNA"/>
</dbReference>
<dbReference type="Gene3D" id="3.90.180.10">
    <property type="entry name" value="Medium-chain alcohol dehydrogenases, catalytic domain"/>
    <property type="match status" value="1"/>
</dbReference>
<dbReference type="AlphaFoldDB" id="A0A1N6Q7V4"/>
<dbReference type="SUPFAM" id="SSF50129">
    <property type="entry name" value="GroES-like"/>
    <property type="match status" value="1"/>
</dbReference>
<dbReference type="InterPro" id="IPR036291">
    <property type="entry name" value="NAD(P)-bd_dom_sf"/>
</dbReference>
<evidence type="ECO:0000313" key="3">
    <source>
        <dbReference type="EMBL" id="SIQ12619.1"/>
    </source>
</evidence>
<dbReference type="InterPro" id="IPR013154">
    <property type="entry name" value="ADH-like_N"/>
</dbReference>
<sequence>MRSFGARLYGKKDIRVEAFELPPIREDEILVRVYADSLCMSTLKAATLASDHKRVPENLSEHPVLLGHELAGELVEVGAAWKNKYEAGQRFTIQPALNYRGSMDSPGYSYEFCGGDATYMILPRELMEVDCLLPHTVSDHFRAALAEPYSCVIGAARGLFRTDRSSHNHYMGIRTGGSMAILGGGGPMGLAAIDYALSGPQRPAKLVVTDLDQDRLSRARRIFQPVAADRGISLFFVNPSTVDDGTPEAAERELRRISGGDGYDDILVMVPVVELLEQADRLLGFNGCLSFFAGPTDTAFCAKLNYYGVHYLEHHIIGTTGGTVDDEKEALELLEKGLTRPQALVTHVGGLNAVPGATLNLDTLPGGKKLVYPGVYLPLVALDELDQIAAGDRWYEPLAQLVSSADGLWSGEAERWLLANAPAIEEKCR</sequence>
<dbReference type="SUPFAM" id="SSF51735">
    <property type="entry name" value="NAD(P)-binding Rossmann-fold domains"/>
    <property type="match status" value="1"/>
</dbReference>
<dbReference type="GO" id="GO:0016491">
    <property type="term" value="F:oxidoreductase activity"/>
    <property type="evidence" value="ECO:0007669"/>
    <property type="project" value="UniProtKB-KW"/>
</dbReference>
<keyword evidence="4" id="KW-1185">Reference proteome</keyword>
<organism evidence="3 4">
    <name type="scientific">Alkalispirochaeta americana</name>
    <dbReference type="NCBI Taxonomy" id="159291"/>
    <lineage>
        <taxon>Bacteria</taxon>
        <taxon>Pseudomonadati</taxon>
        <taxon>Spirochaetota</taxon>
        <taxon>Spirochaetia</taxon>
        <taxon>Spirochaetales</taxon>
        <taxon>Spirochaetaceae</taxon>
        <taxon>Alkalispirochaeta</taxon>
    </lineage>
</organism>
<evidence type="ECO:0000259" key="2">
    <source>
        <dbReference type="Pfam" id="PF08240"/>
    </source>
</evidence>
<dbReference type="Pfam" id="PF08240">
    <property type="entry name" value="ADH_N"/>
    <property type="match status" value="1"/>
</dbReference>
<reference evidence="4" key="1">
    <citation type="submission" date="2017-01" db="EMBL/GenBank/DDBJ databases">
        <authorList>
            <person name="Varghese N."/>
            <person name="Submissions S."/>
        </authorList>
    </citation>
    <scope>NUCLEOTIDE SEQUENCE [LARGE SCALE GENOMIC DNA]</scope>
    <source>
        <strain evidence="4">ASpG1</strain>
    </source>
</reference>
<gene>
    <name evidence="3" type="ORF">SAMN05920897_10447</name>
</gene>
<dbReference type="InterPro" id="IPR011032">
    <property type="entry name" value="GroES-like_sf"/>
</dbReference>
<dbReference type="Proteomes" id="UP000186400">
    <property type="component" value="Unassembled WGS sequence"/>
</dbReference>
<feature type="domain" description="Alcohol dehydrogenase-like N-terminal" evidence="2">
    <location>
        <begin position="26"/>
        <end position="125"/>
    </location>
</feature>
<proteinExistence type="predicted"/>
<name>A0A1N6Q7V4_9SPIO</name>
<dbReference type="PANTHER" id="PTHR43401">
    <property type="entry name" value="L-THREONINE 3-DEHYDROGENASE"/>
    <property type="match status" value="1"/>
</dbReference>
<dbReference type="RefSeq" id="WP_076488014.1">
    <property type="nucleotide sequence ID" value="NZ_FTMS01000004.1"/>
</dbReference>
<evidence type="ECO:0000313" key="4">
    <source>
        <dbReference type="Proteomes" id="UP000186400"/>
    </source>
</evidence>
<keyword evidence="1" id="KW-0560">Oxidoreductase</keyword>
<dbReference type="InterPro" id="IPR050129">
    <property type="entry name" value="Zn_alcohol_dh"/>
</dbReference>